<gene>
    <name evidence="7" type="ORF">AV274_3450</name>
</gene>
<reference evidence="7 8" key="1">
    <citation type="submission" date="2016-05" db="EMBL/GenBank/DDBJ databases">
        <title>Nuclear genome of Blastocystis sp. subtype 1 NandII.</title>
        <authorList>
            <person name="Gentekaki E."/>
            <person name="Curtis B."/>
            <person name="Stairs C."/>
            <person name="Eme L."/>
            <person name="Herman E."/>
            <person name="Klimes V."/>
            <person name="Arias M.C."/>
            <person name="Elias M."/>
            <person name="Hilliou F."/>
            <person name="Klute M."/>
            <person name="Malik S.-B."/>
            <person name="Pightling A."/>
            <person name="Rachubinski R."/>
            <person name="Salas D."/>
            <person name="Schlacht A."/>
            <person name="Suga H."/>
            <person name="Archibald J."/>
            <person name="Ball S.G."/>
            <person name="Clark G."/>
            <person name="Dacks J."/>
            <person name="Van Der Giezen M."/>
            <person name="Tsaousis A."/>
            <person name="Roger A."/>
        </authorList>
    </citation>
    <scope>NUCLEOTIDE SEQUENCE [LARGE SCALE GENOMIC DNA]</scope>
    <source>
        <strain evidence="8">ATCC 50177 / NandII</strain>
    </source>
</reference>
<dbReference type="PANTHER" id="PTHR32308">
    <property type="entry name" value="LYASE BETA SUBUNIT, PUTATIVE (AFU_ORTHOLOGUE AFUA_4G13030)-RELATED"/>
    <property type="match status" value="1"/>
</dbReference>
<evidence type="ECO:0000256" key="4">
    <source>
        <dbReference type="PIRSR" id="PIRSR015582-1"/>
    </source>
</evidence>
<dbReference type="InterPro" id="IPR040442">
    <property type="entry name" value="Pyrv_kinase-like_dom_sf"/>
</dbReference>
<accession>A0A196SF26</accession>
<dbReference type="AlphaFoldDB" id="A0A196SF26"/>
<evidence type="ECO:0000256" key="5">
    <source>
        <dbReference type="PIRSR" id="PIRSR015582-2"/>
    </source>
</evidence>
<dbReference type="InterPro" id="IPR015813">
    <property type="entry name" value="Pyrv/PenolPyrv_kinase-like_dom"/>
</dbReference>
<proteinExistence type="predicted"/>
<feature type="binding site" evidence="4">
    <location>
        <position position="153"/>
    </location>
    <ligand>
        <name>substrate</name>
    </ligand>
</feature>
<dbReference type="Proteomes" id="UP000078348">
    <property type="component" value="Unassembled WGS sequence"/>
</dbReference>
<keyword evidence="7" id="KW-0456">Lyase</keyword>
<dbReference type="GO" id="GO:0016829">
    <property type="term" value="F:lyase activity"/>
    <property type="evidence" value="ECO:0007669"/>
    <property type="project" value="UniProtKB-KW"/>
</dbReference>
<evidence type="ECO:0000313" key="7">
    <source>
        <dbReference type="EMBL" id="OAO14747.1"/>
    </source>
</evidence>
<dbReference type="SUPFAM" id="SSF51621">
    <property type="entry name" value="Phosphoenolpyruvate/pyruvate domain"/>
    <property type="match status" value="1"/>
</dbReference>
<protein>
    <submittedName>
        <fullName evidence="7">Citrate lyase, beta subunit</fullName>
    </submittedName>
</protein>
<comment type="cofactor">
    <cofactor evidence="1">
        <name>Mg(2+)</name>
        <dbReference type="ChEBI" id="CHEBI:18420"/>
    </cofactor>
</comment>
<dbReference type="STRING" id="478820.A0A196SF26"/>
<evidence type="ECO:0000313" key="8">
    <source>
        <dbReference type="Proteomes" id="UP000078348"/>
    </source>
</evidence>
<dbReference type="OrthoDB" id="1773at2759"/>
<dbReference type="PANTHER" id="PTHR32308:SF10">
    <property type="entry name" value="CITRATE LYASE SUBUNIT BETA"/>
    <property type="match status" value="1"/>
</dbReference>
<sequence length="314" mass="34664">MLCNSHSVIRKVAPLTRLFSRGVSTFVPSNHPRRSVLYMPGSNARAMEKGKKIPADGLILDLEDAVAINAKAEARKMVNEQVRKGGYGLREICVRINSLETPWGEDDLRCVATSGCNAIALPKVESAEQILKVDRIMKECGADPKTEIWSLIETPRGILNADEICGCLPRNTCIIMGTSDLSKELNVHSRRALQTALQLVILAAKKYNKVVLDGVYLNVRDLVGFEKECIEGKEFGFDGKTLIHPTTVDITNRVFAPTATEVEDAKNIIKCFKEAEASGKGVVTYKGKLVENLHVVMAEKIVQQNELIEKMKQS</sequence>
<dbReference type="GO" id="GO:0000287">
    <property type="term" value="F:magnesium ion binding"/>
    <property type="evidence" value="ECO:0007669"/>
    <property type="project" value="TreeGrafter"/>
</dbReference>
<dbReference type="Gene3D" id="3.20.20.60">
    <property type="entry name" value="Phosphoenolpyruvate-binding domains"/>
    <property type="match status" value="1"/>
</dbReference>
<feature type="binding site" evidence="4">
    <location>
        <position position="95"/>
    </location>
    <ligand>
        <name>substrate</name>
    </ligand>
</feature>
<keyword evidence="3 5" id="KW-0460">Magnesium</keyword>
<evidence type="ECO:0000256" key="3">
    <source>
        <dbReference type="ARBA" id="ARBA00022842"/>
    </source>
</evidence>
<name>A0A196SF26_BLAHN</name>
<keyword evidence="8" id="KW-1185">Reference proteome</keyword>
<feature type="binding site" evidence="5">
    <location>
        <position position="180"/>
    </location>
    <ligand>
        <name>Mg(2+)</name>
        <dbReference type="ChEBI" id="CHEBI:18420"/>
    </ligand>
</feature>
<keyword evidence="2 5" id="KW-0479">Metal-binding</keyword>
<organism evidence="7 8">
    <name type="scientific">Blastocystis sp. subtype 1 (strain ATCC 50177 / NandII)</name>
    <dbReference type="NCBI Taxonomy" id="478820"/>
    <lineage>
        <taxon>Eukaryota</taxon>
        <taxon>Sar</taxon>
        <taxon>Stramenopiles</taxon>
        <taxon>Bigyra</taxon>
        <taxon>Opalozoa</taxon>
        <taxon>Opalinata</taxon>
        <taxon>Blastocystidae</taxon>
        <taxon>Blastocystis</taxon>
    </lineage>
</organism>
<dbReference type="InterPro" id="IPR005000">
    <property type="entry name" value="Aldolase/citrate-lyase_domain"/>
</dbReference>
<dbReference type="EMBL" id="LXWW01000210">
    <property type="protein sequence ID" value="OAO14747.1"/>
    <property type="molecule type" value="Genomic_DNA"/>
</dbReference>
<dbReference type="PIRSF" id="PIRSF015582">
    <property type="entry name" value="Cit_lyase_B"/>
    <property type="match status" value="1"/>
</dbReference>
<dbReference type="InterPro" id="IPR011206">
    <property type="entry name" value="Citrate_lyase_beta/mcl1/mcl2"/>
</dbReference>
<feature type="binding site" evidence="5">
    <location>
        <position position="153"/>
    </location>
    <ligand>
        <name>Mg(2+)</name>
        <dbReference type="ChEBI" id="CHEBI:18420"/>
    </ligand>
</feature>
<evidence type="ECO:0000259" key="6">
    <source>
        <dbReference type="Pfam" id="PF03328"/>
    </source>
</evidence>
<feature type="domain" description="HpcH/HpaI aldolase/citrate lyase" evidence="6">
    <location>
        <begin position="34"/>
        <end position="245"/>
    </location>
</feature>
<evidence type="ECO:0000256" key="2">
    <source>
        <dbReference type="ARBA" id="ARBA00022723"/>
    </source>
</evidence>
<evidence type="ECO:0000256" key="1">
    <source>
        <dbReference type="ARBA" id="ARBA00001946"/>
    </source>
</evidence>
<dbReference type="Pfam" id="PF03328">
    <property type="entry name" value="HpcH_HpaI"/>
    <property type="match status" value="1"/>
</dbReference>
<comment type="caution">
    <text evidence="7">The sequence shown here is derived from an EMBL/GenBank/DDBJ whole genome shotgun (WGS) entry which is preliminary data.</text>
</comment>
<dbReference type="GO" id="GO:0006107">
    <property type="term" value="P:oxaloacetate metabolic process"/>
    <property type="evidence" value="ECO:0007669"/>
    <property type="project" value="TreeGrafter"/>
</dbReference>